<keyword evidence="1" id="KW-1133">Transmembrane helix</keyword>
<keyword evidence="1" id="KW-0812">Transmembrane</keyword>
<evidence type="ECO:0000313" key="4">
    <source>
        <dbReference type="Proteomes" id="UP001500459"/>
    </source>
</evidence>
<feature type="transmembrane region" description="Helical" evidence="1">
    <location>
        <begin position="38"/>
        <end position="60"/>
    </location>
</feature>
<evidence type="ECO:0000313" key="3">
    <source>
        <dbReference type="EMBL" id="GAA3510680.1"/>
    </source>
</evidence>
<feature type="transmembrane region" description="Helical" evidence="1">
    <location>
        <begin position="157"/>
        <end position="174"/>
    </location>
</feature>
<organism evidence="3 4">
    <name type="scientific">Aquimarina addita</name>
    <dbReference type="NCBI Taxonomy" id="870485"/>
    <lineage>
        <taxon>Bacteria</taxon>
        <taxon>Pseudomonadati</taxon>
        <taxon>Bacteroidota</taxon>
        <taxon>Flavobacteriia</taxon>
        <taxon>Flavobacteriales</taxon>
        <taxon>Flavobacteriaceae</taxon>
        <taxon>Aquimarina</taxon>
    </lineage>
</organism>
<dbReference type="Pfam" id="PF02517">
    <property type="entry name" value="Rce1-like"/>
    <property type="match status" value="1"/>
</dbReference>
<evidence type="ECO:0000259" key="2">
    <source>
        <dbReference type="Pfam" id="PF02517"/>
    </source>
</evidence>
<feature type="domain" description="CAAX prenyl protease 2/Lysostaphin resistance protein A-like" evidence="2">
    <location>
        <begin position="101"/>
        <end position="193"/>
    </location>
</feature>
<reference evidence="4" key="1">
    <citation type="journal article" date="2019" name="Int. J. Syst. Evol. Microbiol.">
        <title>The Global Catalogue of Microorganisms (GCM) 10K type strain sequencing project: providing services to taxonomists for standard genome sequencing and annotation.</title>
        <authorList>
            <consortium name="The Broad Institute Genomics Platform"/>
            <consortium name="The Broad Institute Genome Sequencing Center for Infectious Disease"/>
            <person name="Wu L."/>
            <person name="Ma J."/>
        </authorList>
    </citation>
    <scope>NUCLEOTIDE SEQUENCE [LARGE SCALE GENOMIC DNA]</scope>
    <source>
        <strain evidence="4">JCM 17106</strain>
    </source>
</reference>
<proteinExistence type="predicted"/>
<dbReference type="PANTHER" id="PTHR35797">
    <property type="entry name" value="PROTEASE-RELATED"/>
    <property type="match status" value="1"/>
</dbReference>
<dbReference type="InterPro" id="IPR042150">
    <property type="entry name" value="MmRce1-like"/>
</dbReference>
<dbReference type="EMBL" id="BAABCW010000010">
    <property type="protein sequence ID" value="GAA3510680.1"/>
    <property type="molecule type" value="Genomic_DNA"/>
</dbReference>
<dbReference type="InterPro" id="IPR003675">
    <property type="entry name" value="Rce1/LyrA-like_dom"/>
</dbReference>
<feature type="transmembrane region" description="Helical" evidence="1">
    <location>
        <begin position="98"/>
        <end position="115"/>
    </location>
</feature>
<feature type="transmembrane region" description="Helical" evidence="1">
    <location>
        <begin position="7"/>
        <end position="26"/>
    </location>
</feature>
<keyword evidence="4" id="KW-1185">Reference proteome</keyword>
<comment type="caution">
    <text evidence="3">The sequence shown here is derived from an EMBL/GenBank/DDBJ whole genome shotgun (WGS) entry which is preliminary data.</text>
</comment>
<dbReference type="Proteomes" id="UP001500459">
    <property type="component" value="Unassembled WGS sequence"/>
</dbReference>
<sequence length="241" mass="27539">MSDQVKKIVSISLFFLIAISLRYYIIKVRPDFFVSSNLYIKVLLQGIGPMIGGLVVVYLLKRANKLTFFSIGIWRTLLVVVTPLFLFSLASIISTGQFSLYLISYVGVIMCYALLEEYGWRGYLQSELSGVKNIYKYLIIAILWFVWHLNFEISMGNIIFFIILFAGSYGIGFIAERSNSLIMCALFHSFFNLSQNKLLQDIDLTYKLGVIILSVLVAVLVMRNYRINNKKSLEIVNLKST</sequence>
<dbReference type="PANTHER" id="PTHR35797:SF1">
    <property type="entry name" value="PROTEASE"/>
    <property type="match status" value="1"/>
</dbReference>
<dbReference type="RefSeq" id="WP_344927925.1">
    <property type="nucleotide sequence ID" value="NZ_BAABCW010000010.1"/>
</dbReference>
<gene>
    <name evidence="3" type="ORF">GCM10022393_25300</name>
</gene>
<accession>A0ABP6UNL1</accession>
<evidence type="ECO:0000256" key="1">
    <source>
        <dbReference type="SAM" id="Phobius"/>
    </source>
</evidence>
<feature type="transmembrane region" description="Helical" evidence="1">
    <location>
        <begin position="72"/>
        <end position="92"/>
    </location>
</feature>
<keyword evidence="1" id="KW-0472">Membrane</keyword>
<protein>
    <recommendedName>
        <fullName evidence="2">CAAX prenyl protease 2/Lysostaphin resistance protein A-like domain-containing protein</fullName>
    </recommendedName>
</protein>
<name>A0ABP6UNL1_9FLAO</name>
<feature type="transmembrane region" description="Helical" evidence="1">
    <location>
        <begin position="204"/>
        <end position="222"/>
    </location>
</feature>